<dbReference type="Proteomes" id="UP000265798">
    <property type="component" value="Unassembled WGS sequence"/>
</dbReference>
<proteinExistence type="predicted"/>
<reference evidence="3" key="1">
    <citation type="submission" date="2018-05" db="EMBL/GenBank/DDBJ databases">
        <title>Leptospira yasudae sp. nov. and Leptospira stimsonii sp. nov., two pathogenic species of the genus Leptospira isolated from environmental sources.</title>
        <authorList>
            <person name="Casanovas-Massana A."/>
            <person name="Hamond C."/>
            <person name="Santos L.A."/>
            <person name="Hacker K.P."/>
            <person name="Balassiano I."/>
            <person name="Medeiros M.A."/>
            <person name="Reis M.G."/>
            <person name="Ko A.I."/>
            <person name="Wunder E.A."/>
        </authorList>
    </citation>
    <scope>NUCLEOTIDE SEQUENCE [LARGE SCALE GENOMIC DNA]</scope>
    <source>
        <strain evidence="3">Yale</strain>
    </source>
</reference>
<dbReference type="InterPro" id="IPR026881">
    <property type="entry name" value="WYL_dom"/>
</dbReference>
<dbReference type="PANTHER" id="PTHR34580">
    <property type="match status" value="1"/>
</dbReference>
<dbReference type="EMBL" id="QHCT01000001">
    <property type="protein sequence ID" value="RHX92567.1"/>
    <property type="molecule type" value="Genomic_DNA"/>
</dbReference>
<dbReference type="OrthoDB" id="9807255at2"/>
<sequence length="314" mass="36115">MNPSTVRLNFKLNLIRHLRDGKRMTLEELSSITGVTNQKDLKEQLGELFFLGATPHVADLIQVDYDSETDTFGLILPFRFDSSLRLSIREWLALRKILEETSESNLDSNTNSIAKKILQKIISILPITGQDALASYKNTIQEAIQNGKTLILEYQSRSDEKPFQRKVDPWFLFHSLEDYLLGYCHTRKAPRNFRLDHILSLIIGGDPISQPAGQTKSKYIQEFEEFRKNQENSSGIAEIWHTKEVFYNLNRKLGLERSGETKVLGNVVYHLSKANIREESWFLETILPFGKNVILKSPSSLVKRAIGEIEFMLR</sequence>
<evidence type="ECO:0000259" key="1">
    <source>
        <dbReference type="Pfam" id="PF13280"/>
    </source>
</evidence>
<gene>
    <name evidence="2" type="ORF">DLM75_05150</name>
</gene>
<feature type="domain" description="WYL" evidence="1">
    <location>
        <begin position="138"/>
        <end position="201"/>
    </location>
</feature>
<organism evidence="2 3">
    <name type="scientific">Leptospira stimsonii</name>
    <dbReference type="NCBI Taxonomy" id="2202203"/>
    <lineage>
        <taxon>Bacteria</taxon>
        <taxon>Pseudomonadati</taxon>
        <taxon>Spirochaetota</taxon>
        <taxon>Spirochaetia</taxon>
        <taxon>Leptospirales</taxon>
        <taxon>Leptospiraceae</taxon>
        <taxon>Leptospira</taxon>
    </lineage>
</organism>
<dbReference type="AlphaFoldDB" id="A0A396ZFN7"/>
<accession>A0A396ZFN7</accession>
<dbReference type="PROSITE" id="PS52050">
    <property type="entry name" value="WYL"/>
    <property type="match status" value="1"/>
</dbReference>
<name>A0A396ZFN7_9LEPT</name>
<protein>
    <submittedName>
        <fullName evidence="2">WYL domain-containing protein</fullName>
    </submittedName>
</protein>
<dbReference type="Pfam" id="PF13280">
    <property type="entry name" value="WYL"/>
    <property type="match status" value="1"/>
</dbReference>
<dbReference type="RefSeq" id="WP_118967399.1">
    <property type="nucleotide sequence ID" value="NZ_QHCT01000001.1"/>
</dbReference>
<evidence type="ECO:0000313" key="3">
    <source>
        <dbReference type="Proteomes" id="UP000265798"/>
    </source>
</evidence>
<comment type="caution">
    <text evidence="2">The sequence shown here is derived from an EMBL/GenBank/DDBJ whole genome shotgun (WGS) entry which is preliminary data.</text>
</comment>
<evidence type="ECO:0000313" key="2">
    <source>
        <dbReference type="EMBL" id="RHX92567.1"/>
    </source>
</evidence>
<dbReference type="PANTHER" id="PTHR34580:SF1">
    <property type="entry name" value="PROTEIN PAFC"/>
    <property type="match status" value="1"/>
</dbReference>
<dbReference type="InterPro" id="IPR051534">
    <property type="entry name" value="CBASS_pafABC_assoc_protein"/>
</dbReference>